<keyword evidence="4" id="KW-0997">Cell inner membrane</keyword>
<feature type="transmembrane region" description="Helical" evidence="12">
    <location>
        <begin position="101"/>
        <end position="121"/>
    </location>
</feature>
<keyword evidence="10 14" id="KW-0503">Monooxygenase</keyword>
<keyword evidence="6" id="KW-0479">Metal-binding</keyword>
<comment type="subcellular location">
    <subcellularLocation>
        <location evidence="1">Cell inner membrane</location>
        <topology evidence="1">Multi-pass membrane protein</topology>
    </subcellularLocation>
</comment>
<sequence length="362" mass="42235">MRLIKQYSFFISFALPALTVSGFYYGGYGNLLTPCFVFIVVPVLDLLVGRDSENPEDSRFQEIQSSEYYKYLTYGWVFVQSVFLLWALYSFAFSALTVLESVLFILSVSLVTGGIGITVAHELGHKNSEWEQFSSKLLLLQVCYMHFYIEHNRGHHVKVSTPDDPASSRKNESFYSFYPRTVIGSYLSAWSLEKEKLMRKGLSFFHYKNEMIQFSLIQLMFVSFIFFGFNFLERGMLPTNIADYSWKSVLFFLIQSVLGFSLLEVVNYIEHYGLERKQLENGNYEKVLPVNSWNGNYLVSNALLFQLQRHSDHHANAARRYQTLRHFPEAPQLPYGYEIMILIALVPPLWFRMVNPILERWK</sequence>
<dbReference type="EMBL" id="AP025028">
    <property type="protein sequence ID" value="BDA78296.1"/>
    <property type="molecule type" value="Genomic_DNA"/>
</dbReference>
<dbReference type="Proteomes" id="UP000245263">
    <property type="component" value="Chromosome 1"/>
</dbReference>
<keyword evidence="9" id="KW-0408">Iron</keyword>
<dbReference type="Pfam" id="PF00487">
    <property type="entry name" value="FA_desaturase"/>
    <property type="match status" value="1"/>
</dbReference>
<feature type="transmembrane region" description="Helical" evidence="12">
    <location>
        <begin position="335"/>
        <end position="353"/>
    </location>
</feature>
<dbReference type="PANTHER" id="PTHR38674:SF1">
    <property type="entry name" value="ALKANE 1-MONOOXYGENASE 1"/>
    <property type="match status" value="1"/>
</dbReference>
<evidence type="ECO:0000256" key="6">
    <source>
        <dbReference type="ARBA" id="ARBA00022723"/>
    </source>
</evidence>
<feature type="transmembrane region" description="Helical" evidence="12">
    <location>
        <begin position="212"/>
        <end position="229"/>
    </location>
</feature>
<evidence type="ECO:0000256" key="8">
    <source>
        <dbReference type="ARBA" id="ARBA00023002"/>
    </source>
</evidence>
<keyword evidence="11 12" id="KW-0472">Membrane</keyword>
<keyword evidence="15" id="KW-1185">Reference proteome</keyword>
<evidence type="ECO:0000259" key="13">
    <source>
        <dbReference type="Pfam" id="PF00487"/>
    </source>
</evidence>
<evidence type="ECO:0000256" key="9">
    <source>
        <dbReference type="ARBA" id="ARBA00023004"/>
    </source>
</evidence>
<evidence type="ECO:0000256" key="5">
    <source>
        <dbReference type="ARBA" id="ARBA00022692"/>
    </source>
</evidence>
<dbReference type="PANTHER" id="PTHR38674">
    <property type="entry name" value="ALKANE 1-MONOOXYGENASE 1"/>
    <property type="match status" value="1"/>
</dbReference>
<proteinExistence type="inferred from homology"/>
<feature type="transmembrane region" description="Helical" evidence="12">
    <location>
        <begin position="7"/>
        <end position="25"/>
    </location>
</feature>
<protein>
    <submittedName>
        <fullName evidence="14">Alkane monooxygenase</fullName>
    </submittedName>
</protein>
<comment type="similarity">
    <text evidence="2">Belongs to the fatty acid desaturase type 1 family. AlkB subfamily.</text>
</comment>
<evidence type="ECO:0000256" key="1">
    <source>
        <dbReference type="ARBA" id="ARBA00004429"/>
    </source>
</evidence>
<feature type="transmembrane region" description="Helical" evidence="12">
    <location>
        <begin position="68"/>
        <end position="89"/>
    </location>
</feature>
<name>A0ABN6KC19_9LEPT</name>
<dbReference type="InterPro" id="IPR033885">
    <property type="entry name" value="AlkB/XylM"/>
</dbReference>
<keyword evidence="3" id="KW-1003">Cell membrane</keyword>
<dbReference type="GO" id="GO:0004497">
    <property type="term" value="F:monooxygenase activity"/>
    <property type="evidence" value="ECO:0007669"/>
    <property type="project" value="UniProtKB-KW"/>
</dbReference>
<evidence type="ECO:0000256" key="11">
    <source>
        <dbReference type="ARBA" id="ARBA00023136"/>
    </source>
</evidence>
<keyword evidence="5 12" id="KW-0812">Transmembrane</keyword>
<evidence type="ECO:0000256" key="12">
    <source>
        <dbReference type="SAM" id="Phobius"/>
    </source>
</evidence>
<organism evidence="14 15">
    <name type="scientific">Leptospira kobayashii</name>
    <dbReference type="NCBI Taxonomy" id="1917830"/>
    <lineage>
        <taxon>Bacteria</taxon>
        <taxon>Pseudomonadati</taxon>
        <taxon>Spirochaetota</taxon>
        <taxon>Spirochaetia</taxon>
        <taxon>Leptospirales</taxon>
        <taxon>Leptospiraceae</taxon>
        <taxon>Leptospira</taxon>
    </lineage>
</organism>
<reference evidence="14 15" key="1">
    <citation type="submission" date="2021-08" db="EMBL/GenBank/DDBJ databases">
        <title>Complete genome sequence of Leptospira kobayashii strain E30.</title>
        <authorList>
            <person name="Nakao R."/>
            <person name="Nakamura S."/>
            <person name="Masuzawa T."/>
            <person name="Koizumi N."/>
        </authorList>
    </citation>
    <scope>NUCLEOTIDE SEQUENCE [LARGE SCALE GENOMIC DNA]</scope>
    <source>
        <strain evidence="14 15">E30</strain>
    </source>
</reference>
<evidence type="ECO:0000313" key="15">
    <source>
        <dbReference type="Proteomes" id="UP000245263"/>
    </source>
</evidence>
<feature type="transmembrane region" description="Helical" evidence="12">
    <location>
        <begin position="249"/>
        <end position="269"/>
    </location>
</feature>
<keyword evidence="7 12" id="KW-1133">Transmembrane helix</keyword>
<accession>A0ABN6KC19</accession>
<evidence type="ECO:0000256" key="3">
    <source>
        <dbReference type="ARBA" id="ARBA00022475"/>
    </source>
</evidence>
<dbReference type="CDD" id="cd03512">
    <property type="entry name" value="Alkane-hydroxylase"/>
    <property type="match status" value="1"/>
</dbReference>
<feature type="domain" description="Fatty acid desaturase" evidence="13">
    <location>
        <begin position="105"/>
        <end position="327"/>
    </location>
</feature>
<evidence type="ECO:0000256" key="10">
    <source>
        <dbReference type="ARBA" id="ARBA00023033"/>
    </source>
</evidence>
<dbReference type="InterPro" id="IPR005804">
    <property type="entry name" value="FA_desaturase_dom"/>
</dbReference>
<evidence type="ECO:0000313" key="14">
    <source>
        <dbReference type="EMBL" id="BDA78296.1"/>
    </source>
</evidence>
<evidence type="ECO:0000256" key="4">
    <source>
        <dbReference type="ARBA" id="ARBA00022519"/>
    </source>
</evidence>
<gene>
    <name evidence="14" type="ORF">LPTSP3_g12260</name>
</gene>
<dbReference type="RefSeq" id="WP_109018735.1">
    <property type="nucleotide sequence ID" value="NZ_AP025028.1"/>
</dbReference>
<evidence type="ECO:0000256" key="7">
    <source>
        <dbReference type="ARBA" id="ARBA00022989"/>
    </source>
</evidence>
<keyword evidence="8" id="KW-0560">Oxidoreductase</keyword>
<evidence type="ECO:0000256" key="2">
    <source>
        <dbReference type="ARBA" id="ARBA00010823"/>
    </source>
</evidence>